<dbReference type="Gene3D" id="1.20.1250.20">
    <property type="entry name" value="MFS general substrate transporter like domains"/>
    <property type="match status" value="1"/>
</dbReference>
<feature type="domain" description="Major facilitator superfamily (MFS) profile" evidence="6">
    <location>
        <begin position="99"/>
        <end position="551"/>
    </location>
</feature>
<dbReference type="InterPro" id="IPR020846">
    <property type="entry name" value="MFS_dom"/>
</dbReference>
<feature type="transmembrane region" description="Helical" evidence="5">
    <location>
        <begin position="139"/>
        <end position="160"/>
    </location>
</feature>
<evidence type="ECO:0000259" key="6">
    <source>
        <dbReference type="PROSITE" id="PS50850"/>
    </source>
</evidence>
<keyword evidence="4 5" id="KW-0472">Membrane</keyword>
<dbReference type="PANTHER" id="PTHR23502:SF164">
    <property type="entry name" value="MAJOR FACILITATOR SUPERFAMILY (MFS) PROFILE DOMAIN-CONTAINING PROTEIN"/>
    <property type="match status" value="1"/>
</dbReference>
<comment type="caution">
    <text evidence="7">The sequence shown here is derived from an EMBL/GenBank/DDBJ whole genome shotgun (WGS) entry which is preliminary data.</text>
</comment>
<evidence type="ECO:0000313" key="8">
    <source>
        <dbReference type="Proteomes" id="UP001217918"/>
    </source>
</evidence>
<dbReference type="Pfam" id="PF07690">
    <property type="entry name" value="MFS_1"/>
    <property type="match status" value="1"/>
</dbReference>
<organism evidence="7 8">
    <name type="scientific">Phyllachora maydis</name>
    <dbReference type="NCBI Taxonomy" id="1825666"/>
    <lineage>
        <taxon>Eukaryota</taxon>
        <taxon>Fungi</taxon>
        <taxon>Dikarya</taxon>
        <taxon>Ascomycota</taxon>
        <taxon>Pezizomycotina</taxon>
        <taxon>Sordariomycetes</taxon>
        <taxon>Sordariomycetidae</taxon>
        <taxon>Phyllachorales</taxon>
        <taxon>Phyllachoraceae</taxon>
        <taxon>Phyllachora</taxon>
    </lineage>
</organism>
<feature type="transmembrane region" description="Helical" evidence="5">
    <location>
        <begin position="172"/>
        <end position="191"/>
    </location>
</feature>
<evidence type="ECO:0000256" key="2">
    <source>
        <dbReference type="ARBA" id="ARBA00022692"/>
    </source>
</evidence>
<dbReference type="SUPFAM" id="SSF103473">
    <property type="entry name" value="MFS general substrate transporter"/>
    <property type="match status" value="1"/>
</dbReference>
<gene>
    <name evidence="7" type="ORF">P8C59_001084</name>
</gene>
<accession>A0AAD9HXP0</accession>
<feature type="transmembrane region" description="Helical" evidence="5">
    <location>
        <begin position="494"/>
        <end position="514"/>
    </location>
</feature>
<evidence type="ECO:0000256" key="5">
    <source>
        <dbReference type="SAM" id="Phobius"/>
    </source>
</evidence>
<keyword evidence="2 5" id="KW-0812">Transmembrane</keyword>
<feature type="transmembrane region" description="Helical" evidence="5">
    <location>
        <begin position="347"/>
        <end position="368"/>
    </location>
</feature>
<feature type="transmembrane region" description="Helical" evidence="5">
    <location>
        <begin position="526"/>
        <end position="547"/>
    </location>
</feature>
<sequence>MGGQAFTYAESEEDLTTMGRVGAHLPPHAPPDVLVVGSSQLFQADGQVRCVPMPTPDPKDPMNLPNWRKWTAVAALCFFGALALSAEAIIGAMVPVFVLEYTGIDPRLLGSIDINALAPAGTINLDPLQILAGLGGPPIWKVSLLSSAPLLVNGIASYVLVPLSIAVGRRPVLLFAGLLAWLGGFWAGLSHDLDSHLAARCLQGFGAGAVEALIPLIIQDMMFINQRNKAFASIVASQGFIIVGLGIASPLIVVDLSWRYLYWITSGIAVAAWFGCILAVPETRWIRTPDELAGKEVYPLRPGEVRPRLDVAVFGPRTNKTDFGLFHIAMEWRLAGRSMVDTVKTTFFPNVFCVMLLSSVFVSMQGAATQVGSSLLIAAGWKFRTLGFVVIPIVVATPLVWFFGGFVADRISNAHARRNHGRREPEAHLLSLLVPLAAGIAGPLLFGWAGENIFTAGSWPVLGSIFLIAFGFLTATTLFSVYLVESYPVYAGPVLVNVASIRLCVGFAMSFRATQWIQDMGFFKSFAIYTGALVLACLGLPFVYIYGRRIRAWTAGQLGPAESMMEHEFDDMYSLRSGKA</sequence>
<dbReference type="InterPro" id="IPR036259">
    <property type="entry name" value="MFS_trans_sf"/>
</dbReference>
<evidence type="ECO:0000313" key="7">
    <source>
        <dbReference type="EMBL" id="KAK2067333.1"/>
    </source>
</evidence>
<dbReference type="Proteomes" id="UP001217918">
    <property type="component" value="Unassembled WGS sequence"/>
</dbReference>
<feature type="transmembrane region" description="Helical" evidence="5">
    <location>
        <begin position="197"/>
        <end position="218"/>
    </location>
</feature>
<feature type="transmembrane region" description="Helical" evidence="5">
    <location>
        <begin position="461"/>
        <end position="482"/>
    </location>
</feature>
<dbReference type="PROSITE" id="PS50850">
    <property type="entry name" value="MFS"/>
    <property type="match status" value="1"/>
</dbReference>
<feature type="transmembrane region" description="Helical" evidence="5">
    <location>
        <begin position="429"/>
        <end position="449"/>
    </location>
</feature>
<feature type="transmembrane region" description="Helical" evidence="5">
    <location>
        <begin position="388"/>
        <end position="408"/>
    </location>
</feature>
<feature type="transmembrane region" description="Helical" evidence="5">
    <location>
        <begin position="260"/>
        <end position="280"/>
    </location>
</feature>
<dbReference type="InterPro" id="IPR011701">
    <property type="entry name" value="MFS"/>
</dbReference>
<dbReference type="PANTHER" id="PTHR23502">
    <property type="entry name" value="MAJOR FACILITATOR SUPERFAMILY"/>
    <property type="match status" value="1"/>
</dbReference>
<dbReference type="GO" id="GO:0022857">
    <property type="term" value="F:transmembrane transporter activity"/>
    <property type="evidence" value="ECO:0007669"/>
    <property type="project" value="InterPro"/>
</dbReference>
<feature type="transmembrane region" description="Helical" evidence="5">
    <location>
        <begin position="72"/>
        <end position="98"/>
    </location>
</feature>
<evidence type="ECO:0000256" key="4">
    <source>
        <dbReference type="ARBA" id="ARBA00023136"/>
    </source>
</evidence>
<dbReference type="AlphaFoldDB" id="A0AAD9HXP0"/>
<evidence type="ECO:0000256" key="1">
    <source>
        <dbReference type="ARBA" id="ARBA00004141"/>
    </source>
</evidence>
<feature type="transmembrane region" description="Helical" evidence="5">
    <location>
        <begin position="230"/>
        <end position="254"/>
    </location>
</feature>
<keyword evidence="3 5" id="KW-1133">Transmembrane helix</keyword>
<keyword evidence="8" id="KW-1185">Reference proteome</keyword>
<reference evidence="7" key="1">
    <citation type="journal article" date="2023" name="Mol. Plant Microbe Interact.">
        <title>Elucidating the Obligate Nature and Biological Capacity of an Invasive Fungal Corn Pathogen.</title>
        <authorList>
            <person name="MacCready J.S."/>
            <person name="Roggenkamp E.M."/>
            <person name="Gdanetz K."/>
            <person name="Chilvers M.I."/>
        </authorList>
    </citation>
    <scope>NUCLEOTIDE SEQUENCE</scope>
    <source>
        <strain evidence="7">PM02</strain>
    </source>
</reference>
<name>A0AAD9HXP0_9PEZI</name>
<proteinExistence type="predicted"/>
<evidence type="ECO:0000256" key="3">
    <source>
        <dbReference type="ARBA" id="ARBA00022989"/>
    </source>
</evidence>
<comment type="subcellular location">
    <subcellularLocation>
        <location evidence="1">Membrane</location>
        <topology evidence="1">Multi-pass membrane protein</topology>
    </subcellularLocation>
</comment>
<protein>
    <recommendedName>
        <fullName evidence="6">Major facilitator superfamily (MFS) profile domain-containing protein</fullName>
    </recommendedName>
</protein>
<dbReference type="EMBL" id="JAQQPM010000001">
    <property type="protein sequence ID" value="KAK2067333.1"/>
    <property type="molecule type" value="Genomic_DNA"/>
</dbReference>
<dbReference type="GO" id="GO:0005886">
    <property type="term" value="C:plasma membrane"/>
    <property type="evidence" value="ECO:0007669"/>
    <property type="project" value="TreeGrafter"/>
</dbReference>